<comment type="similarity">
    <text evidence="2">Belongs to the FliJ family.</text>
</comment>
<dbReference type="AlphaFoldDB" id="A0A4P6UHC3"/>
<sequence>MTQALRSLQLAIEMATRARDEADQALQHALRVLQNAQAQMAQLAGYADETDLRWTTANASALNGELMMHHRNFMGRLREAIQMQEGVLRNLERQAETARQRRVQREIKLKSFEQLLEKRLRERAVLAARREQKQMDEFAGQMHARQALARRMREESTGESR</sequence>
<evidence type="ECO:0000256" key="6">
    <source>
        <dbReference type="ARBA" id="ARBA00022500"/>
    </source>
</evidence>
<dbReference type="NCBIfam" id="TIGR02473">
    <property type="entry name" value="flagell_FliJ"/>
    <property type="match status" value="1"/>
</dbReference>
<dbReference type="GO" id="GO:0005886">
    <property type="term" value="C:plasma membrane"/>
    <property type="evidence" value="ECO:0007669"/>
    <property type="project" value="UniProtKB-SubCell"/>
</dbReference>
<evidence type="ECO:0000313" key="14">
    <source>
        <dbReference type="Proteomes" id="UP000292939"/>
    </source>
</evidence>
<evidence type="ECO:0000256" key="7">
    <source>
        <dbReference type="ARBA" id="ARBA00022795"/>
    </source>
</evidence>
<organism evidence="13 14">
    <name type="scientific">Hylemonella gracilis</name>
    <dbReference type="NCBI Taxonomy" id="80880"/>
    <lineage>
        <taxon>Bacteria</taxon>
        <taxon>Pseudomonadati</taxon>
        <taxon>Pseudomonadota</taxon>
        <taxon>Betaproteobacteria</taxon>
        <taxon>Burkholderiales</taxon>
        <taxon>Comamonadaceae</taxon>
        <taxon>Hylemonella</taxon>
    </lineage>
</organism>
<evidence type="ECO:0000256" key="4">
    <source>
        <dbReference type="ARBA" id="ARBA00022448"/>
    </source>
</evidence>
<dbReference type="PANTHER" id="PTHR38786:SF1">
    <property type="entry name" value="FLAGELLAR FLIJ PROTEIN"/>
    <property type="match status" value="1"/>
</dbReference>
<dbReference type="GO" id="GO:0015031">
    <property type="term" value="P:protein transport"/>
    <property type="evidence" value="ECO:0007669"/>
    <property type="project" value="UniProtKB-KW"/>
</dbReference>
<protein>
    <recommendedName>
        <fullName evidence="3">Flagellar FliJ protein</fullName>
    </recommendedName>
</protein>
<dbReference type="EMBL" id="CP031395">
    <property type="protein sequence ID" value="QBK03704.1"/>
    <property type="molecule type" value="Genomic_DNA"/>
</dbReference>
<keyword evidence="6" id="KW-0145">Chemotaxis</keyword>
<feature type="coiled-coil region" evidence="11">
    <location>
        <begin position="74"/>
        <end position="108"/>
    </location>
</feature>
<feature type="compositionally biased region" description="Basic and acidic residues" evidence="12">
    <location>
        <begin position="151"/>
        <end position="161"/>
    </location>
</feature>
<keyword evidence="9" id="KW-0472">Membrane</keyword>
<reference evidence="13 14" key="1">
    <citation type="submission" date="2018-07" db="EMBL/GenBank/DDBJ databases">
        <title>Exploring interactions and the metabolic potential of the ultra-small soil bacteria Hylemonella gracilis.</title>
        <authorList>
            <person name="Tyc O."/>
            <person name="Kulkarni P."/>
            <person name="Gawehns F."/>
            <person name="Hundscheid M."/>
            <person name="Zweers H."/>
            <person name="Garbeva P."/>
        </authorList>
    </citation>
    <scope>NUCLEOTIDE SEQUENCE [LARGE SCALE GENOMIC DNA]</scope>
    <source>
        <strain evidence="13 14">NS1</strain>
    </source>
</reference>
<dbReference type="InterPro" id="IPR053716">
    <property type="entry name" value="Flag_assembly_chemotaxis_eff"/>
</dbReference>
<keyword evidence="13" id="KW-0969">Cilium</keyword>
<keyword evidence="13" id="KW-0282">Flagellum</keyword>
<evidence type="ECO:0000256" key="2">
    <source>
        <dbReference type="ARBA" id="ARBA00010004"/>
    </source>
</evidence>
<feature type="region of interest" description="Disordered" evidence="12">
    <location>
        <begin position="136"/>
        <end position="161"/>
    </location>
</feature>
<keyword evidence="13" id="KW-0966">Cell projection</keyword>
<evidence type="ECO:0000256" key="5">
    <source>
        <dbReference type="ARBA" id="ARBA00022475"/>
    </source>
</evidence>
<dbReference type="KEGG" id="hgr:DW355_02000"/>
<accession>A0A4P6UHC3</accession>
<dbReference type="OrthoDB" id="9156338at2"/>
<comment type="subcellular location">
    <subcellularLocation>
        <location evidence="1">Cell membrane</location>
        <topology evidence="1">Peripheral membrane protein</topology>
        <orientation evidence="1">Cytoplasmic side</orientation>
    </subcellularLocation>
</comment>
<evidence type="ECO:0000256" key="1">
    <source>
        <dbReference type="ARBA" id="ARBA00004413"/>
    </source>
</evidence>
<evidence type="ECO:0000313" key="13">
    <source>
        <dbReference type="EMBL" id="QBK03704.1"/>
    </source>
</evidence>
<feature type="coiled-coil region" evidence="11">
    <location>
        <begin position="5"/>
        <end position="39"/>
    </location>
</feature>
<gene>
    <name evidence="13" type="primary">fliJ</name>
    <name evidence="13" type="ORF">DW355_02000</name>
</gene>
<keyword evidence="5" id="KW-1003">Cell membrane</keyword>
<evidence type="ECO:0000256" key="11">
    <source>
        <dbReference type="SAM" id="Coils"/>
    </source>
</evidence>
<dbReference type="GO" id="GO:0071973">
    <property type="term" value="P:bacterial-type flagellum-dependent cell motility"/>
    <property type="evidence" value="ECO:0007669"/>
    <property type="project" value="InterPro"/>
</dbReference>
<evidence type="ECO:0000256" key="8">
    <source>
        <dbReference type="ARBA" id="ARBA00022927"/>
    </source>
</evidence>
<evidence type="ECO:0000256" key="9">
    <source>
        <dbReference type="ARBA" id="ARBA00023136"/>
    </source>
</evidence>
<evidence type="ECO:0000256" key="12">
    <source>
        <dbReference type="SAM" id="MobiDB-lite"/>
    </source>
</evidence>
<evidence type="ECO:0000256" key="3">
    <source>
        <dbReference type="ARBA" id="ARBA00020392"/>
    </source>
</evidence>
<name>A0A4P6UHC3_9BURK</name>
<proteinExistence type="inferred from homology"/>
<dbReference type="Pfam" id="PF02050">
    <property type="entry name" value="FliJ"/>
    <property type="match status" value="1"/>
</dbReference>
<dbReference type="InterPro" id="IPR052570">
    <property type="entry name" value="FliJ"/>
</dbReference>
<dbReference type="RefSeq" id="WP_131277605.1">
    <property type="nucleotide sequence ID" value="NZ_CP031395.1"/>
</dbReference>
<dbReference type="GO" id="GO:0006935">
    <property type="term" value="P:chemotaxis"/>
    <property type="evidence" value="ECO:0007669"/>
    <property type="project" value="UniProtKB-KW"/>
</dbReference>
<dbReference type="Proteomes" id="UP000292939">
    <property type="component" value="Chromosome"/>
</dbReference>
<dbReference type="GO" id="GO:0044781">
    <property type="term" value="P:bacterial-type flagellum organization"/>
    <property type="evidence" value="ECO:0007669"/>
    <property type="project" value="UniProtKB-KW"/>
</dbReference>
<dbReference type="InterPro" id="IPR012823">
    <property type="entry name" value="Flagell_FliJ"/>
</dbReference>
<keyword evidence="4" id="KW-0813">Transport</keyword>
<keyword evidence="11" id="KW-0175">Coiled coil</keyword>
<evidence type="ECO:0000256" key="10">
    <source>
        <dbReference type="ARBA" id="ARBA00023225"/>
    </source>
</evidence>
<keyword evidence="10" id="KW-1006">Bacterial flagellum protein export</keyword>
<keyword evidence="7" id="KW-1005">Bacterial flagellum biogenesis</keyword>
<dbReference type="PANTHER" id="PTHR38786">
    <property type="entry name" value="FLAGELLAR FLIJ PROTEIN"/>
    <property type="match status" value="1"/>
</dbReference>
<keyword evidence="8" id="KW-0653">Protein transport</keyword>
<dbReference type="Gene3D" id="1.10.287.1700">
    <property type="match status" value="1"/>
</dbReference>
<dbReference type="GO" id="GO:0009288">
    <property type="term" value="C:bacterial-type flagellum"/>
    <property type="evidence" value="ECO:0007669"/>
    <property type="project" value="InterPro"/>
</dbReference>